<evidence type="ECO:0000313" key="2">
    <source>
        <dbReference type="EMBL" id="MFC5008221.1"/>
    </source>
</evidence>
<comment type="caution">
    <text evidence="2">The sequence shown here is derived from an EMBL/GenBank/DDBJ whole genome shotgun (WGS) entry which is preliminary data.</text>
</comment>
<keyword evidence="3" id="KW-1185">Reference proteome</keyword>
<evidence type="ECO:0000256" key="1">
    <source>
        <dbReference type="SAM" id="MobiDB-lite"/>
    </source>
</evidence>
<name>A0ABV9WLF6_9ACTN</name>
<evidence type="ECO:0000313" key="3">
    <source>
        <dbReference type="Proteomes" id="UP001595912"/>
    </source>
</evidence>
<dbReference type="Proteomes" id="UP001595912">
    <property type="component" value="Unassembled WGS sequence"/>
</dbReference>
<accession>A0ABV9WLF6</accession>
<protein>
    <submittedName>
        <fullName evidence="2">Uncharacterized protein</fullName>
    </submittedName>
</protein>
<reference evidence="3" key="1">
    <citation type="journal article" date="2019" name="Int. J. Syst. Evol. Microbiol.">
        <title>The Global Catalogue of Microorganisms (GCM) 10K type strain sequencing project: providing services to taxonomists for standard genome sequencing and annotation.</title>
        <authorList>
            <consortium name="The Broad Institute Genomics Platform"/>
            <consortium name="The Broad Institute Genome Sequencing Center for Infectious Disease"/>
            <person name="Wu L."/>
            <person name="Ma J."/>
        </authorList>
    </citation>
    <scope>NUCLEOTIDE SEQUENCE [LARGE SCALE GENOMIC DNA]</scope>
    <source>
        <strain evidence="3">CGMCC 4.7152</strain>
    </source>
</reference>
<feature type="region of interest" description="Disordered" evidence="1">
    <location>
        <begin position="15"/>
        <end position="47"/>
    </location>
</feature>
<sequence>MLVRVLAAIAPAHLAANRGPPAGTGHRSRGVPQVHRPGTLEQCRVQR</sequence>
<dbReference type="RefSeq" id="WP_380128873.1">
    <property type="nucleotide sequence ID" value="NZ_JBHSIU010000130.1"/>
</dbReference>
<proteinExistence type="predicted"/>
<dbReference type="EMBL" id="JBHSIU010000130">
    <property type="protein sequence ID" value="MFC5008221.1"/>
    <property type="molecule type" value="Genomic_DNA"/>
</dbReference>
<gene>
    <name evidence="2" type="ORF">ACFPIJ_61720</name>
</gene>
<organism evidence="2 3">
    <name type="scientific">Dactylosporangium cerinum</name>
    <dbReference type="NCBI Taxonomy" id="1434730"/>
    <lineage>
        <taxon>Bacteria</taxon>
        <taxon>Bacillati</taxon>
        <taxon>Actinomycetota</taxon>
        <taxon>Actinomycetes</taxon>
        <taxon>Micromonosporales</taxon>
        <taxon>Micromonosporaceae</taxon>
        <taxon>Dactylosporangium</taxon>
    </lineage>
</organism>